<protein>
    <submittedName>
        <fullName evidence="1">Uncharacterized protein</fullName>
    </submittedName>
</protein>
<reference evidence="2" key="1">
    <citation type="submission" date="2013-06" db="EMBL/GenBank/DDBJ databases">
        <authorList>
            <person name="Zhao Q."/>
        </authorList>
    </citation>
    <scope>NUCLEOTIDE SEQUENCE</scope>
    <source>
        <strain evidence="2">cv. W1943</strain>
    </source>
</reference>
<evidence type="ECO:0000313" key="1">
    <source>
        <dbReference type="EnsemblPlants" id="ORUFI02G05460.1"/>
    </source>
</evidence>
<dbReference type="HOGENOM" id="CLU_1780479_0_0_1"/>
<evidence type="ECO:0000313" key="2">
    <source>
        <dbReference type="Proteomes" id="UP000008022"/>
    </source>
</evidence>
<dbReference type="Proteomes" id="UP000008022">
    <property type="component" value="Unassembled WGS sequence"/>
</dbReference>
<sequence>MAFSAKVSGVRPDLCSCAITSSHLVALPDLACAASSSMWDFIVGDIPRCFSSSNTASASENTEYLYILRRSCSHPMCCIKEKISDAPCGNPARLWDNTTEPLSSTCKMVGEGMSAYWKVINRAEVLFLFSNPNESNYYSYMEYICK</sequence>
<dbReference type="AlphaFoldDB" id="A0A0E0NAG4"/>
<accession>A0A0E0NAG4</accession>
<keyword evidence="2" id="KW-1185">Reference proteome</keyword>
<reference evidence="1" key="2">
    <citation type="submission" date="2015-06" db="UniProtKB">
        <authorList>
            <consortium name="EnsemblPlants"/>
        </authorList>
    </citation>
    <scope>IDENTIFICATION</scope>
</reference>
<proteinExistence type="predicted"/>
<dbReference type="EnsemblPlants" id="ORUFI02G05460.1">
    <property type="protein sequence ID" value="ORUFI02G05460.1"/>
    <property type="gene ID" value="ORUFI02G05460"/>
</dbReference>
<name>A0A0E0NAG4_ORYRU</name>
<dbReference type="Gramene" id="ORUFI02G05460.1">
    <property type="protein sequence ID" value="ORUFI02G05460.1"/>
    <property type="gene ID" value="ORUFI02G05460"/>
</dbReference>
<organism evidence="1 2">
    <name type="scientific">Oryza rufipogon</name>
    <name type="common">Brownbeard rice</name>
    <name type="synonym">Asian wild rice</name>
    <dbReference type="NCBI Taxonomy" id="4529"/>
    <lineage>
        <taxon>Eukaryota</taxon>
        <taxon>Viridiplantae</taxon>
        <taxon>Streptophyta</taxon>
        <taxon>Embryophyta</taxon>
        <taxon>Tracheophyta</taxon>
        <taxon>Spermatophyta</taxon>
        <taxon>Magnoliopsida</taxon>
        <taxon>Liliopsida</taxon>
        <taxon>Poales</taxon>
        <taxon>Poaceae</taxon>
        <taxon>BOP clade</taxon>
        <taxon>Oryzoideae</taxon>
        <taxon>Oryzeae</taxon>
        <taxon>Oryzinae</taxon>
        <taxon>Oryza</taxon>
    </lineage>
</organism>